<dbReference type="EMBL" id="CP004372">
    <property type="protein sequence ID" value="AHM03293.1"/>
    <property type="molecule type" value="Genomic_DNA"/>
</dbReference>
<organism evidence="1 2">
    <name type="scientific">Roseicyclus elongatus DSM 19469</name>
    <dbReference type="NCBI Taxonomy" id="1294273"/>
    <lineage>
        <taxon>Bacteria</taxon>
        <taxon>Pseudomonadati</taxon>
        <taxon>Pseudomonadota</taxon>
        <taxon>Alphaproteobacteria</taxon>
        <taxon>Rhodobacterales</taxon>
        <taxon>Roseobacteraceae</taxon>
        <taxon>Roseicyclus</taxon>
    </lineage>
</organism>
<evidence type="ECO:0000313" key="1">
    <source>
        <dbReference type="EMBL" id="AHM03293.1"/>
    </source>
</evidence>
<dbReference type="KEGG" id="red:roselon_00886"/>
<dbReference type="HOGENOM" id="CLU_377602_0_0_5"/>
<gene>
    <name evidence="1" type="ORF">roselon_00886</name>
</gene>
<keyword evidence="2" id="KW-1185">Reference proteome</keyword>
<protein>
    <submittedName>
        <fullName evidence="1">Uncharacterized protein</fullName>
    </submittedName>
</protein>
<accession>W8RQE8</accession>
<dbReference type="PATRIC" id="fig|1294273.3.peg.867"/>
<dbReference type="Proteomes" id="UP000019593">
    <property type="component" value="Chromosome"/>
</dbReference>
<evidence type="ECO:0000313" key="2">
    <source>
        <dbReference type="Proteomes" id="UP000019593"/>
    </source>
</evidence>
<dbReference type="AlphaFoldDB" id="W8RQE8"/>
<reference evidence="1 2" key="1">
    <citation type="submission" date="2013-03" db="EMBL/GenBank/DDBJ databases">
        <authorList>
            <person name="Fiebig A."/>
            <person name="Goeker M."/>
            <person name="Klenk H.-P.P."/>
        </authorList>
    </citation>
    <scope>NUCLEOTIDE SEQUENCE [LARGE SCALE GENOMIC DNA]</scope>
    <source>
        <strain evidence="2">DSM 19469</strain>
    </source>
</reference>
<dbReference type="STRING" id="1294273.roselon_00886"/>
<sequence length="734" mass="78532">MNEWSTSILAYLRRSHRATLGVLTGAALSIGAAAAQECPDPNGSATGVNLSAGQLASSSRDFSARYVAGELTSSTCPDVIRVGYFNRAPSVNIVLSGATAGGNLRLNLRTNDDECDPVVLVRSPDGEWYNDDDSGRDIGRHWDSLIDVPTQMNGTYRVWLGHFRSGETCEGTLRVGYGQGSGDPVGTTTFSEWSSVTPDQRQFSGQPGGVMPLAVNPGPHFAAGEYHIYLANAGPNGLGPYTEIQRYTVNLGSNRLYRVDVGADDTLRIREDSTLGLHYGEPGDQQAMIYVRNTNTRTWRGICVLPSSAPATDCGDVGAPPTTFSEWNAITTDQRQFGTQPGGVIPLSVNPGPHFSAGAYDIYTADAGPNGLGPFTRITRYSVTLASNRLYRVDLGPTDTLRIREDSTLALHYGEPGEGQSMIYARNSSTRSWRAICVLPAGAPRSDCGDVGAPPATFSEWNAITTDQRQFGTQPGGVIPLSVNPGPHFAAGAYDIYTADAGPNGLGPYTRVTRYSVTLASNRLYRVDVGPTDTLSIREDSTLGLQYGEPGEGQSMIYARNSSTRSWRAICVLPAGSPFETCGGGGQTVYTEWHTVTNDQRQFATQPGGVTPMRTCDRATQTYGGDFPAGAYDFYVGNAGENGFLPVTDIRRFTVNLGSNRNYAVDLGGGSGFSISDNAAGMNMYSGPGEGYARVYYRNSSTMSWRGLCVLPSGWPISWCDIGVPNPCNGPANR</sequence>
<name>W8RQE8_9RHOB</name>
<proteinExistence type="predicted"/>